<dbReference type="Proteomes" id="UP000326340">
    <property type="component" value="Unassembled WGS sequence"/>
</dbReference>
<name>A0A5Q4BA11_9PEZI</name>
<evidence type="ECO:0000313" key="1">
    <source>
        <dbReference type="EMBL" id="TQN63753.1"/>
    </source>
</evidence>
<reference evidence="1 2" key="1">
    <citation type="journal article" date="2019" name="Sci. Rep.">
        <title>Colletotrichum shisoi sp. nov., an anthracnose pathogen of Perilla frutescens in Japan: molecular phylogenetic, morphological and genomic evidence.</title>
        <authorList>
            <person name="Gan P."/>
            <person name="Tsushima A."/>
            <person name="Hiroyama R."/>
            <person name="Narusaka M."/>
            <person name="Takano Y."/>
            <person name="Narusaka Y."/>
            <person name="Kawaradani M."/>
            <person name="Damm U."/>
            <person name="Shirasu K."/>
        </authorList>
    </citation>
    <scope>NUCLEOTIDE SEQUENCE [LARGE SCALE GENOMIC DNA]</scope>
    <source>
        <strain evidence="1 2">PG-2018a</strain>
    </source>
</reference>
<sequence>PWPICIESYSAPNSKAAQNLLLATTRPRNLLVRLRQRKTQEPRSGILAQTAGSIQDMELQAARVMPVI</sequence>
<evidence type="ECO:0000313" key="2">
    <source>
        <dbReference type="Proteomes" id="UP000326340"/>
    </source>
</evidence>
<feature type="non-terminal residue" evidence="1">
    <location>
        <position position="1"/>
    </location>
</feature>
<organism evidence="1 2">
    <name type="scientific">Colletotrichum shisoi</name>
    <dbReference type="NCBI Taxonomy" id="2078593"/>
    <lineage>
        <taxon>Eukaryota</taxon>
        <taxon>Fungi</taxon>
        <taxon>Dikarya</taxon>
        <taxon>Ascomycota</taxon>
        <taxon>Pezizomycotina</taxon>
        <taxon>Sordariomycetes</taxon>
        <taxon>Hypocreomycetidae</taxon>
        <taxon>Glomerellales</taxon>
        <taxon>Glomerellaceae</taxon>
        <taxon>Colletotrichum</taxon>
        <taxon>Colletotrichum destructivum species complex</taxon>
    </lineage>
</organism>
<comment type="caution">
    <text evidence="1">The sequence shown here is derived from an EMBL/GenBank/DDBJ whole genome shotgun (WGS) entry which is preliminary data.</text>
</comment>
<dbReference type="EMBL" id="PUHP01003974">
    <property type="protein sequence ID" value="TQN63753.1"/>
    <property type="molecule type" value="Genomic_DNA"/>
</dbReference>
<gene>
    <name evidence="1" type="ORF">CSHISOI_11573</name>
</gene>
<dbReference type="AlphaFoldDB" id="A0A5Q4BA11"/>
<proteinExistence type="predicted"/>
<protein>
    <submittedName>
        <fullName evidence="1">Uncharacterized protein</fullName>
    </submittedName>
</protein>
<keyword evidence="2" id="KW-1185">Reference proteome</keyword>
<accession>A0A5Q4BA11</accession>